<name>A0ABT8F0H1_9ACTN</name>
<comment type="caution">
    <text evidence="2">The sequence shown here is derived from an EMBL/GenBank/DDBJ whole genome shotgun (WGS) entry which is preliminary data.</text>
</comment>
<feature type="signal peptide" evidence="1">
    <location>
        <begin position="1"/>
        <end position="25"/>
    </location>
</feature>
<evidence type="ECO:0000256" key="1">
    <source>
        <dbReference type="SAM" id="SignalP"/>
    </source>
</evidence>
<accession>A0ABT8F0H1</accession>
<feature type="chain" id="PRO_5046942161" evidence="1">
    <location>
        <begin position="26"/>
        <end position="92"/>
    </location>
</feature>
<feature type="non-terminal residue" evidence="2">
    <location>
        <position position="92"/>
    </location>
</feature>
<protein>
    <submittedName>
        <fullName evidence="2">Uncharacterized protein</fullName>
    </submittedName>
</protein>
<keyword evidence="3" id="KW-1185">Reference proteome</keyword>
<evidence type="ECO:0000313" key="2">
    <source>
        <dbReference type="EMBL" id="MDN4163736.1"/>
    </source>
</evidence>
<dbReference type="EMBL" id="JAUHJR010000184">
    <property type="protein sequence ID" value="MDN4163736.1"/>
    <property type="molecule type" value="Genomic_DNA"/>
</dbReference>
<evidence type="ECO:0000313" key="3">
    <source>
        <dbReference type="Proteomes" id="UP001168537"/>
    </source>
</evidence>
<proteinExistence type="predicted"/>
<gene>
    <name evidence="2" type="ORF">QWY29_20430</name>
</gene>
<feature type="non-terminal residue" evidence="2">
    <location>
        <position position="1"/>
    </location>
</feature>
<reference evidence="2" key="1">
    <citation type="submission" date="2023-06" db="EMBL/GenBank/DDBJ databases">
        <title>Draft genome sequence of Nocardioides sp. SOB72.</title>
        <authorList>
            <person name="Zhang G."/>
        </authorList>
    </citation>
    <scope>NUCLEOTIDE SEQUENCE</scope>
    <source>
        <strain evidence="2">SOB72</strain>
    </source>
</reference>
<keyword evidence="1" id="KW-0732">Signal</keyword>
<sequence length="92" mass="10536">QVKNMQVIGFLLCLFGMLVNRSAHSLDTSMELTGNSEQVQQTPPTTADHLSFLINLVPYVLKNVGRLDDNLLFLMKNFIKYIFHYVIEFLST</sequence>
<dbReference type="Proteomes" id="UP001168537">
    <property type="component" value="Unassembled WGS sequence"/>
</dbReference>
<dbReference type="RefSeq" id="WP_300963055.1">
    <property type="nucleotide sequence ID" value="NZ_JAUHJR010000184.1"/>
</dbReference>
<organism evidence="2 3">
    <name type="scientific">Nocardioides abyssi</name>
    <dbReference type="NCBI Taxonomy" id="3058370"/>
    <lineage>
        <taxon>Bacteria</taxon>
        <taxon>Bacillati</taxon>
        <taxon>Actinomycetota</taxon>
        <taxon>Actinomycetes</taxon>
        <taxon>Propionibacteriales</taxon>
        <taxon>Nocardioidaceae</taxon>
        <taxon>Nocardioides</taxon>
    </lineage>
</organism>